<protein>
    <recommendedName>
        <fullName evidence="4">Sulfotransferase family protein</fullName>
    </recommendedName>
</protein>
<evidence type="ECO:0000256" key="1">
    <source>
        <dbReference type="SAM" id="MobiDB-lite"/>
    </source>
</evidence>
<organism evidence="2 3">
    <name type="scientific">Nocardioides jiangsuensis</name>
    <dbReference type="NCBI Taxonomy" id="2866161"/>
    <lineage>
        <taxon>Bacteria</taxon>
        <taxon>Bacillati</taxon>
        <taxon>Actinomycetota</taxon>
        <taxon>Actinomycetes</taxon>
        <taxon>Propionibacteriales</taxon>
        <taxon>Nocardioidaceae</taxon>
        <taxon>Nocardioides</taxon>
    </lineage>
</organism>
<feature type="compositionally biased region" description="Basic residues" evidence="1">
    <location>
        <begin position="320"/>
        <end position="329"/>
    </location>
</feature>
<proteinExistence type="predicted"/>
<evidence type="ECO:0000313" key="2">
    <source>
        <dbReference type="EMBL" id="MBY9074421.1"/>
    </source>
</evidence>
<dbReference type="RefSeq" id="WP_221024100.1">
    <property type="nucleotide sequence ID" value="NZ_JAIEZQ010000001.1"/>
</dbReference>
<name>A0ABS7RHC0_9ACTN</name>
<reference evidence="2 3" key="1">
    <citation type="submission" date="2021-08" db="EMBL/GenBank/DDBJ databases">
        <title>Nocardioides bacterium WL0053 sp. nov., isolated from the sediment.</title>
        <authorList>
            <person name="Wang L."/>
            <person name="Zhang D."/>
            <person name="Zhang A."/>
        </authorList>
    </citation>
    <scope>NUCLEOTIDE SEQUENCE [LARGE SCALE GENOMIC DNA]</scope>
    <source>
        <strain evidence="2 3">WL0053</strain>
    </source>
</reference>
<keyword evidence="3" id="KW-1185">Reference proteome</keyword>
<gene>
    <name evidence="2" type="ORF">K1X13_06275</name>
</gene>
<evidence type="ECO:0008006" key="4">
    <source>
        <dbReference type="Google" id="ProtNLM"/>
    </source>
</evidence>
<accession>A0ABS7RHC0</accession>
<evidence type="ECO:0000313" key="3">
    <source>
        <dbReference type="Proteomes" id="UP000754710"/>
    </source>
</evidence>
<comment type="caution">
    <text evidence="2">The sequence shown here is derived from an EMBL/GenBank/DDBJ whole genome shotgun (WGS) entry which is preliminary data.</text>
</comment>
<sequence>MLREHGVLYPGAQRRDHFLGSMDLRQSDFLGHSYEATIGSWQRLVDEVDAYDGSAVISHETFARTPKAVIPEAVGAFDTDDVRVVVTARDLARQVPAVWQERIKNRGVVGYHEFLEGVFRSEQARRRTGGFWMPQDLLALTARWAKVVGPEKVTVVTVPKAGADRQDLWRRFAAATDLPDLEYDFSDGGSNPSLGVVESELMRRLNPAVAELSWPEYESRVKKKFAEKTLVTFSNSGRLKVPGEYHDDVRAIGEETVKALEASAYRIIGDLDDLRPELGEPDGASPDDVEEGTLLDLSLGLLGTFVAAKPARSSRPPASRPRRLARKVRNRIRRLRDRG</sequence>
<dbReference type="EMBL" id="JAIEZQ010000001">
    <property type="protein sequence ID" value="MBY9074421.1"/>
    <property type="molecule type" value="Genomic_DNA"/>
</dbReference>
<dbReference type="Proteomes" id="UP000754710">
    <property type="component" value="Unassembled WGS sequence"/>
</dbReference>
<feature type="region of interest" description="Disordered" evidence="1">
    <location>
        <begin position="310"/>
        <end position="329"/>
    </location>
</feature>